<dbReference type="Proteomes" id="UP000037122">
    <property type="component" value="Unassembled WGS sequence"/>
</dbReference>
<organism evidence="1 2">
    <name type="scientific">Candidozyma auris</name>
    <name type="common">Yeast</name>
    <name type="synonym">Candida auris</name>
    <dbReference type="NCBI Taxonomy" id="498019"/>
    <lineage>
        <taxon>Eukaryota</taxon>
        <taxon>Fungi</taxon>
        <taxon>Dikarya</taxon>
        <taxon>Ascomycota</taxon>
        <taxon>Saccharomycotina</taxon>
        <taxon>Pichiomycetes</taxon>
        <taxon>Metschnikowiaceae</taxon>
        <taxon>Candidozyma</taxon>
    </lineage>
</organism>
<sequence length="125" mass="13148">MVSSQSDVSLLGTVWSHQSVDLLHIDIVQLLDSRLDLMLVGLDGNLENQGVTVLDLLDGGLRGNWRLDDLVGIQSSVVWNGSGGESWLSGQLQGLWKSEGGAGSDLSGLLGVGTLQGRFLSSSSV</sequence>
<dbReference type="VEuPathDB" id="FungiDB:QG37_03270"/>
<comment type="caution">
    <text evidence="1">The sequence shown here is derived from an EMBL/GenBank/DDBJ whole genome shotgun (WGS) entry which is preliminary data.</text>
</comment>
<evidence type="ECO:0000313" key="2">
    <source>
        <dbReference type="Proteomes" id="UP000037122"/>
    </source>
</evidence>
<evidence type="ECO:0000313" key="1">
    <source>
        <dbReference type="EMBL" id="KND99845.1"/>
    </source>
</evidence>
<reference evidence="2" key="1">
    <citation type="journal article" date="2015" name="BMC Genomics">
        <title>Draft genome of a commonly misdiagnosed multidrug resistant pathogen Candida auris.</title>
        <authorList>
            <person name="Chatterjee S."/>
            <person name="Alampalli S.V."/>
            <person name="Nageshan R.K."/>
            <person name="Chettiar S.T."/>
            <person name="Joshi S."/>
            <person name="Tatu U.S."/>
        </authorList>
    </citation>
    <scope>NUCLEOTIDE SEQUENCE [LARGE SCALE GENOMIC DNA]</scope>
    <source>
        <strain evidence="2">6684</strain>
    </source>
</reference>
<gene>
    <name evidence="1" type="ORF">QG37_03270</name>
</gene>
<proteinExistence type="predicted"/>
<accession>A0A0L0P1F2</accession>
<dbReference type="AlphaFoldDB" id="A0A0L0P1F2"/>
<dbReference type="EMBL" id="LGST01000021">
    <property type="protein sequence ID" value="KND99845.1"/>
    <property type="molecule type" value="Genomic_DNA"/>
</dbReference>
<protein>
    <submittedName>
        <fullName evidence="1">Uncharacterized protein</fullName>
    </submittedName>
</protein>
<name>A0A0L0P1F2_CANAR</name>